<dbReference type="WBParaSite" id="PDA_v2.g31377.t1">
    <property type="protein sequence ID" value="PDA_v2.g31377.t1"/>
    <property type="gene ID" value="PDA_v2.g31377"/>
</dbReference>
<keyword evidence="2" id="KW-0472">Membrane</keyword>
<keyword evidence="3" id="KW-1185">Reference proteome</keyword>
<evidence type="ECO:0000256" key="1">
    <source>
        <dbReference type="SAM" id="MobiDB-lite"/>
    </source>
</evidence>
<evidence type="ECO:0000256" key="2">
    <source>
        <dbReference type="SAM" id="Phobius"/>
    </source>
</evidence>
<dbReference type="Proteomes" id="UP000887578">
    <property type="component" value="Unplaced"/>
</dbReference>
<evidence type="ECO:0000313" key="3">
    <source>
        <dbReference type="Proteomes" id="UP000887578"/>
    </source>
</evidence>
<protein>
    <submittedName>
        <fullName evidence="4">Uncharacterized protein</fullName>
    </submittedName>
</protein>
<reference evidence="4" key="1">
    <citation type="submission" date="2022-11" db="UniProtKB">
        <authorList>
            <consortium name="WormBaseParasite"/>
        </authorList>
    </citation>
    <scope>IDENTIFICATION</scope>
</reference>
<dbReference type="AlphaFoldDB" id="A0A914QN71"/>
<keyword evidence="2" id="KW-1133">Transmembrane helix</keyword>
<keyword evidence="2" id="KW-0812">Transmembrane</keyword>
<sequence>MQKDFSFEKKTNYNFLYAQGTAAKVKLPDFAVSDYCKERKNSLSFDKSLKWLELNNNVEDKKQWKKDYNFSNINKSTLSLHIAAYEKSDEDAAINPYGGKNKKDFKNEISGSTGNEKQVLTSKLIVHNPFEFLRQQNDKLSDPEMFQFKASQRLINPNEASNNEQQDVLYEIIEINAWKIENGIYISLATFLIGLFLALLHIGIVFFTPKYYLLNENSTKKPAILAECRPPPTVSNQQKKRRNRPTKNQIQPKNDNQFFYIDTTHASGASAAQQQSIPTDSTKNFDEEFLDRLKADIRYYPKLTLKNNEFRRTAFSPHIHGRITECQRKRIPGLSIEFELKHSENAAENVDSLISVITDESATTNIAKTDATITTEAEIPKNTPFSKFLSQFIEMKDIEDVQRDASKIPIKENDSIYKTLKNVKHGF</sequence>
<organism evidence="3 4">
    <name type="scientific">Panagrolaimus davidi</name>
    <dbReference type="NCBI Taxonomy" id="227884"/>
    <lineage>
        <taxon>Eukaryota</taxon>
        <taxon>Metazoa</taxon>
        <taxon>Ecdysozoa</taxon>
        <taxon>Nematoda</taxon>
        <taxon>Chromadorea</taxon>
        <taxon>Rhabditida</taxon>
        <taxon>Tylenchina</taxon>
        <taxon>Panagrolaimomorpha</taxon>
        <taxon>Panagrolaimoidea</taxon>
        <taxon>Panagrolaimidae</taxon>
        <taxon>Panagrolaimus</taxon>
    </lineage>
</organism>
<proteinExistence type="predicted"/>
<evidence type="ECO:0000313" key="4">
    <source>
        <dbReference type="WBParaSite" id="PDA_v2.g31377.t1"/>
    </source>
</evidence>
<feature type="region of interest" description="Disordered" evidence="1">
    <location>
        <begin position="226"/>
        <end position="254"/>
    </location>
</feature>
<feature type="transmembrane region" description="Helical" evidence="2">
    <location>
        <begin position="184"/>
        <end position="207"/>
    </location>
</feature>
<name>A0A914QN71_9BILA</name>
<accession>A0A914QN71</accession>